<gene>
    <name evidence="2" type="ORF">RB653_000552</name>
</gene>
<organism evidence="2 3">
    <name type="scientific">Dictyostelium firmibasis</name>
    <dbReference type="NCBI Taxonomy" id="79012"/>
    <lineage>
        <taxon>Eukaryota</taxon>
        <taxon>Amoebozoa</taxon>
        <taxon>Evosea</taxon>
        <taxon>Eumycetozoa</taxon>
        <taxon>Dictyostelia</taxon>
        <taxon>Dictyosteliales</taxon>
        <taxon>Dictyosteliaceae</taxon>
        <taxon>Dictyostelium</taxon>
    </lineage>
</organism>
<protein>
    <recommendedName>
        <fullName evidence="1">N-acetyltransferase domain-containing protein</fullName>
    </recommendedName>
</protein>
<dbReference type="InterPro" id="IPR016181">
    <property type="entry name" value="Acyl_CoA_acyltransferase"/>
</dbReference>
<dbReference type="AlphaFoldDB" id="A0AAN7TWV2"/>
<dbReference type="EMBL" id="JAVFKY010000002">
    <property type="protein sequence ID" value="KAK5580532.1"/>
    <property type="molecule type" value="Genomic_DNA"/>
</dbReference>
<sequence length="177" mass="21130">MVESKIESLLISTEINTEIFKDIRKIRYDVFVVEQTCPEEEEWDEYDEKSKHLLLKINGDSVGCARWRKIYYPDYEGNMDCDVIKMERFAVLKQFRGKNYGKELVKKVIQEIYQKTNIDQNTDYPLFMINAQQYVEKFYQSLGFETDKNIPIFYEAGIPHVRMIISKDTIKNLYFSN</sequence>
<accession>A0AAN7TWV2</accession>
<dbReference type="PROSITE" id="PS51186">
    <property type="entry name" value="GNAT"/>
    <property type="match status" value="1"/>
</dbReference>
<proteinExistence type="predicted"/>
<dbReference type="PANTHER" id="PTHR43259:SF1">
    <property type="entry name" value="N-ACETYLTRANSFERASE DOMAIN-CONTAINING PROTEIN"/>
    <property type="match status" value="1"/>
</dbReference>
<dbReference type="PANTHER" id="PTHR43259">
    <property type="entry name" value="SPT10P"/>
    <property type="match status" value="1"/>
</dbReference>
<evidence type="ECO:0000313" key="2">
    <source>
        <dbReference type="EMBL" id="KAK5580532.1"/>
    </source>
</evidence>
<evidence type="ECO:0000313" key="3">
    <source>
        <dbReference type="Proteomes" id="UP001344447"/>
    </source>
</evidence>
<dbReference type="InterPro" id="IPR052829">
    <property type="entry name" value="N-acetyltransferase_domain"/>
</dbReference>
<reference evidence="2 3" key="1">
    <citation type="submission" date="2023-11" db="EMBL/GenBank/DDBJ databases">
        <title>Dfirmibasis_genome.</title>
        <authorList>
            <person name="Edelbroek B."/>
            <person name="Kjellin J."/>
            <person name="Jerlstrom-Hultqvist J."/>
            <person name="Soderbom F."/>
        </authorList>
    </citation>
    <scope>NUCLEOTIDE SEQUENCE [LARGE SCALE GENOMIC DNA]</scope>
    <source>
        <strain evidence="2 3">TNS-C-14</strain>
    </source>
</reference>
<dbReference type="InterPro" id="IPR000182">
    <property type="entry name" value="GNAT_dom"/>
</dbReference>
<name>A0AAN7TWV2_9MYCE</name>
<dbReference type="SUPFAM" id="SSF55729">
    <property type="entry name" value="Acyl-CoA N-acyltransferases (Nat)"/>
    <property type="match status" value="1"/>
</dbReference>
<evidence type="ECO:0000259" key="1">
    <source>
        <dbReference type="PROSITE" id="PS51186"/>
    </source>
</evidence>
<dbReference type="Gene3D" id="3.40.630.30">
    <property type="match status" value="1"/>
</dbReference>
<feature type="domain" description="N-acetyltransferase" evidence="1">
    <location>
        <begin position="10"/>
        <end position="168"/>
    </location>
</feature>
<comment type="caution">
    <text evidence="2">The sequence shown here is derived from an EMBL/GenBank/DDBJ whole genome shotgun (WGS) entry which is preliminary data.</text>
</comment>
<dbReference type="GO" id="GO:0016747">
    <property type="term" value="F:acyltransferase activity, transferring groups other than amino-acyl groups"/>
    <property type="evidence" value="ECO:0007669"/>
    <property type="project" value="InterPro"/>
</dbReference>
<keyword evidence="3" id="KW-1185">Reference proteome</keyword>
<dbReference type="Pfam" id="PF13673">
    <property type="entry name" value="Acetyltransf_10"/>
    <property type="match status" value="1"/>
</dbReference>
<dbReference type="CDD" id="cd04301">
    <property type="entry name" value="NAT_SF"/>
    <property type="match status" value="1"/>
</dbReference>
<dbReference type="Proteomes" id="UP001344447">
    <property type="component" value="Unassembled WGS sequence"/>
</dbReference>